<dbReference type="AlphaFoldDB" id="A0A075GDZ7"/>
<proteinExistence type="predicted"/>
<accession>A0A075GDZ7</accession>
<reference evidence="1" key="1">
    <citation type="journal article" date="2014" name="Genome Biol. Evol.">
        <title>Pangenome evidence for extensive interdomain horizontal transfer affecting lineage core and shell genes in uncultured planktonic thaumarchaeota and euryarchaeota.</title>
        <authorList>
            <person name="Deschamps P."/>
            <person name="Zivanovic Y."/>
            <person name="Moreira D."/>
            <person name="Rodriguez-Valera F."/>
            <person name="Lopez-Garcia P."/>
        </authorList>
    </citation>
    <scope>NUCLEOTIDE SEQUENCE</scope>
</reference>
<evidence type="ECO:0000313" key="1">
    <source>
        <dbReference type="EMBL" id="AIF02301.1"/>
    </source>
</evidence>
<organism evidence="1">
    <name type="scientific">uncultured marine thaumarchaeote KM3_156_A10</name>
    <dbReference type="NCBI Taxonomy" id="1456021"/>
    <lineage>
        <taxon>Archaea</taxon>
        <taxon>Nitrososphaerota</taxon>
        <taxon>environmental samples</taxon>
    </lineage>
</organism>
<sequence length="119" mass="13769">MSEYKESNFNEIIQKIIEKSLFTERQIEIILKQKGTLDREFGCSKGAYFRQVAQSRGKLEGLYYSIILLEAYDVIFPNDGDITRLVNVISRLKDLESVPINQEQMMDTIETAVRKMAVL</sequence>
<name>A0A075GDZ7_9ARCH</name>
<dbReference type="EMBL" id="KF900646">
    <property type="protein sequence ID" value="AIF02301.1"/>
    <property type="molecule type" value="Genomic_DNA"/>
</dbReference>
<protein>
    <submittedName>
        <fullName evidence="1">Uncharacterized protein</fullName>
    </submittedName>
</protein>